<dbReference type="GO" id="GO:0000287">
    <property type="term" value="F:magnesium ion binding"/>
    <property type="evidence" value="ECO:0007669"/>
    <property type="project" value="UniProtKB-UniRule"/>
</dbReference>
<dbReference type="NCBIfam" id="TIGR00472">
    <property type="entry name" value="pheT_bact"/>
    <property type="match status" value="1"/>
</dbReference>
<dbReference type="PANTHER" id="PTHR10947:SF0">
    <property type="entry name" value="PHENYLALANINE--TRNA LIGASE BETA SUBUNIT"/>
    <property type="match status" value="1"/>
</dbReference>
<keyword evidence="4 15" id="KW-0963">Cytoplasm</keyword>
<dbReference type="Gene3D" id="3.30.56.10">
    <property type="match status" value="2"/>
</dbReference>
<dbReference type="InterPro" id="IPR020825">
    <property type="entry name" value="Phe-tRNA_synthase-like_B3/B4"/>
</dbReference>
<keyword evidence="13 15" id="KW-0030">Aminoacyl-tRNA synthetase</keyword>
<comment type="caution">
    <text evidence="21">The sequence shown here is derived from an EMBL/GenBank/DDBJ whole genome shotgun (WGS) entry which is preliminary data.</text>
</comment>
<evidence type="ECO:0000259" key="19">
    <source>
        <dbReference type="PROSITE" id="PS51447"/>
    </source>
</evidence>
<dbReference type="Gene3D" id="3.50.40.10">
    <property type="entry name" value="Phenylalanyl-trna Synthetase, Chain B, domain 3"/>
    <property type="match status" value="1"/>
</dbReference>
<dbReference type="CDD" id="cd02796">
    <property type="entry name" value="tRNA_bind_bactPheRS"/>
    <property type="match status" value="1"/>
</dbReference>
<evidence type="ECO:0000313" key="22">
    <source>
        <dbReference type="Proteomes" id="UP000318336"/>
    </source>
</evidence>
<evidence type="ECO:0000256" key="17">
    <source>
        <dbReference type="SAM" id="MobiDB-lite"/>
    </source>
</evidence>
<dbReference type="Pfam" id="PF17759">
    <property type="entry name" value="tRNA_synthFbeta"/>
    <property type="match status" value="1"/>
</dbReference>
<keyword evidence="10 15" id="KW-0460">Magnesium</keyword>
<keyword evidence="11 16" id="KW-0694">RNA-binding</keyword>
<dbReference type="PROSITE" id="PS51483">
    <property type="entry name" value="B5"/>
    <property type="match status" value="1"/>
</dbReference>
<dbReference type="SMART" id="SM00873">
    <property type="entry name" value="B3_4"/>
    <property type="match status" value="1"/>
</dbReference>
<comment type="catalytic activity">
    <reaction evidence="14 15">
        <text>tRNA(Phe) + L-phenylalanine + ATP = L-phenylalanyl-tRNA(Phe) + AMP + diphosphate + H(+)</text>
        <dbReference type="Rhea" id="RHEA:19413"/>
        <dbReference type="Rhea" id="RHEA-COMP:9668"/>
        <dbReference type="Rhea" id="RHEA-COMP:9699"/>
        <dbReference type="ChEBI" id="CHEBI:15378"/>
        <dbReference type="ChEBI" id="CHEBI:30616"/>
        <dbReference type="ChEBI" id="CHEBI:33019"/>
        <dbReference type="ChEBI" id="CHEBI:58095"/>
        <dbReference type="ChEBI" id="CHEBI:78442"/>
        <dbReference type="ChEBI" id="CHEBI:78531"/>
        <dbReference type="ChEBI" id="CHEBI:456215"/>
        <dbReference type="EC" id="6.1.1.20"/>
    </reaction>
</comment>
<dbReference type="AlphaFoldDB" id="A0A542XC71"/>
<evidence type="ECO:0000313" key="21">
    <source>
        <dbReference type="EMBL" id="TQL33440.1"/>
    </source>
</evidence>
<dbReference type="HAMAP" id="MF_00283">
    <property type="entry name" value="Phe_tRNA_synth_beta1"/>
    <property type="match status" value="1"/>
</dbReference>
<evidence type="ECO:0000259" key="18">
    <source>
        <dbReference type="PROSITE" id="PS50886"/>
    </source>
</evidence>
<dbReference type="Pfam" id="PF03147">
    <property type="entry name" value="FDX-ACB"/>
    <property type="match status" value="1"/>
</dbReference>
<evidence type="ECO:0000256" key="1">
    <source>
        <dbReference type="ARBA" id="ARBA00004496"/>
    </source>
</evidence>
<dbReference type="EC" id="6.1.1.20" evidence="15"/>
<dbReference type="FunFam" id="3.50.40.10:FF:000001">
    <property type="entry name" value="Phenylalanine--tRNA ligase beta subunit"/>
    <property type="match status" value="1"/>
</dbReference>
<evidence type="ECO:0000256" key="6">
    <source>
        <dbReference type="ARBA" id="ARBA00022598"/>
    </source>
</evidence>
<dbReference type="Gene3D" id="2.40.50.140">
    <property type="entry name" value="Nucleic acid-binding proteins"/>
    <property type="match status" value="1"/>
</dbReference>
<dbReference type="PROSITE" id="PS50886">
    <property type="entry name" value="TRBD"/>
    <property type="match status" value="1"/>
</dbReference>
<dbReference type="PANTHER" id="PTHR10947">
    <property type="entry name" value="PHENYLALANYL-TRNA SYNTHETASE BETA CHAIN AND LEUCINE-RICH REPEAT-CONTAINING PROTEIN 47"/>
    <property type="match status" value="1"/>
</dbReference>
<keyword evidence="12 15" id="KW-0648">Protein biosynthesis</keyword>
<evidence type="ECO:0000256" key="10">
    <source>
        <dbReference type="ARBA" id="ARBA00022842"/>
    </source>
</evidence>
<evidence type="ECO:0000256" key="9">
    <source>
        <dbReference type="ARBA" id="ARBA00022840"/>
    </source>
</evidence>
<evidence type="ECO:0000256" key="15">
    <source>
        <dbReference type="HAMAP-Rule" id="MF_00283"/>
    </source>
</evidence>
<dbReference type="Pfam" id="PF01588">
    <property type="entry name" value="tRNA_bind"/>
    <property type="match status" value="1"/>
</dbReference>
<sequence length="838" mass="88126">MLVPIDWLGEYVDLPEGVSGAQVAADLVRVGLEEESIRGGDITGPLVVGRVLTQEPEPQKNGKTINWCTVDVGDANGTGEPQGIVCGAHNFGVGDLVVVVLPGAVLPGGFEISARKTYGHVSAGMICSAEELGLPSDGTDGIIVLSADEGLVPGQDAIALLGLDRETVEVNITPDRGYCFSLRGIAREFSHSTGAAFTDPALAPAERAPAATGDGFPVELRDEAPLRGNPGCDRYVARVVRGVDPAAVSPAWLQTRLTEAGMRPISLPVDVTNYVMLALGQPLHAFDAAALTGPIVVRRARPGERLTTLDDVARELSPEDLLITDTGETPLAIAGVMGGATSEVGPQTTDLLIESAHFDPTTVARSSRRHRLSTEASKRYERGVDPDVAAAAAQLAVDLLVEHGGGTADPAVTDVDERRPVEPIAFEPGLASRLVGVDYPRERVVEILREIGCAVDDSGSGDVSVRPPSWRPDLRGGPDLVEEVARIDGYDRIPSILPPAPGGRGLTHGQQVRRLLAGMLAARGLTEVLSPPFVGAEAFDALGYAADDPRRTAVRLTNPLREEQPLMRTSLLVSLLSVAHRNVARGTADLALFEIGLVTTGRQGQAPTYDVGSYPGPDAVQQIRDAVPEQPRHLAFVLSGELERAGWWGAGRAADWTDATATVRAVAEALAVEVTLRAGDEPPFHPGRCAEVLLADGTRLGVVGELHPKVVQRLELPARTVAGELDLDALVGASTESVEATTLVQQPAAHSDVALVVGQGVPAAAVEASLRAGAGDLLESVRLFDVYSGDQLEAGQRSLAFRLVFRAPDRTLKTEEVNDLRDAAVQQAATDHGAAQRG</sequence>
<dbReference type="GO" id="GO:0000049">
    <property type="term" value="F:tRNA binding"/>
    <property type="evidence" value="ECO:0007669"/>
    <property type="project" value="UniProtKB-UniRule"/>
</dbReference>
<dbReference type="InterPro" id="IPR005146">
    <property type="entry name" value="B3/B4_tRNA-bd"/>
</dbReference>
<evidence type="ECO:0000256" key="16">
    <source>
        <dbReference type="PROSITE-ProRule" id="PRU00209"/>
    </source>
</evidence>
<evidence type="ECO:0000256" key="13">
    <source>
        <dbReference type="ARBA" id="ARBA00023146"/>
    </source>
</evidence>
<protein>
    <recommendedName>
        <fullName evidence="15">Phenylalanine--tRNA ligase beta subunit</fullName>
        <ecNumber evidence="15">6.1.1.20</ecNumber>
    </recommendedName>
    <alternativeName>
        <fullName evidence="15">Phenylalanyl-tRNA synthetase beta subunit</fullName>
        <shortName evidence="15">PheRS</shortName>
    </alternativeName>
</protein>
<dbReference type="InterPro" id="IPR045864">
    <property type="entry name" value="aa-tRNA-synth_II/BPL/LPL"/>
</dbReference>
<dbReference type="SUPFAM" id="SSF56037">
    <property type="entry name" value="PheT/TilS domain"/>
    <property type="match status" value="1"/>
</dbReference>
<dbReference type="SUPFAM" id="SSF46955">
    <property type="entry name" value="Putative DNA-binding domain"/>
    <property type="match status" value="1"/>
</dbReference>
<evidence type="ECO:0000256" key="3">
    <source>
        <dbReference type="ARBA" id="ARBA00011209"/>
    </source>
</evidence>
<dbReference type="PROSITE" id="PS51447">
    <property type="entry name" value="FDX_ACB"/>
    <property type="match status" value="1"/>
</dbReference>
<dbReference type="SUPFAM" id="SSF50249">
    <property type="entry name" value="Nucleic acid-binding proteins"/>
    <property type="match status" value="1"/>
</dbReference>
<dbReference type="InterPro" id="IPR012340">
    <property type="entry name" value="NA-bd_OB-fold"/>
</dbReference>
<dbReference type="EMBL" id="VFOK01000001">
    <property type="protein sequence ID" value="TQL33440.1"/>
    <property type="molecule type" value="Genomic_DNA"/>
</dbReference>
<evidence type="ECO:0000256" key="5">
    <source>
        <dbReference type="ARBA" id="ARBA00022555"/>
    </source>
</evidence>
<organism evidence="21 22">
    <name type="scientific">Barrientosiimonas humi</name>
    <dbReference type="NCBI Taxonomy" id="999931"/>
    <lineage>
        <taxon>Bacteria</taxon>
        <taxon>Bacillati</taxon>
        <taxon>Actinomycetota</taxon>
        <taxon>Actinomycetes</taxon>
        <taxon>Micrococcales</taxon>
        <taxon>Dermacoccaceae</taxon>
        <taxon>Barrientosiimonas</taxon>
    </lineage>
</organism>
<feature type="domain" description="B5" evidence="20">
    <location>
        <begin position="419"/>
        <end position="495"/>
    </location>
</feature>
<dbReference type="GO" id="GO:0005524">
    <property type="term" value="F:ATP binding"/>
    <property type="evidence" value="ECO:0007669"/>
    <property type="project" value="UniProtKB-UniRule"/>
</dbReference>
<name>A0A542XC71_9MICO</name>
<feature type="region of interest" description="Disordered" evidence="17">
    <location>
        <begin position="458"/>
        <end position="477"/>
    </location>
</feature>
<dbReference type="InterPro" id="IPR004532">
    <property type="entry name" value="Phe-tRNA-ligase_IIc_bsu_bact"/>
</dbReference>
<dbReference type="GO" id="GO:0004826">
    <property type="term" value="F:phenylalanine-tRNA ligase activity"/>
    <property type="evidence" value="ECO:0007669"/>
    <property type="project" value="UniProtKB-UniRule"/>
</dbReference>
<dbReference type="Gene3D" id="3.30.70.380">
    <property type="entry name" value="Ferrodoxin-fold anticodon-binding domain"/>
    <property type="match status" value="1"/>
</dbReference>
<dbReference type="FunFam" id="3.30.70.380:FF:000001">
    <property type="entry name" value="Phenylalanine--tRNA ligase beta subunit"/>
    <property type="match status" value="1"/>
</dbReference>
<keyword evidence="7 15" id="KW-0479">Metal-binding</keyword>
<evidence type="ECO:0000259" key="20">
    <source>
        <dbReference type="PROSITE" id="PS51483"/>
    </source>
</evidence>
<dbReference type="InterPro" id="IPR036690">
    <property type="entry name" value="Fdx_antiC-bd_sf"/>
</dbReference>
<dbReference type="GO" id="GO:0006432">
    <property type="term" value="P:phenylalanyl-tRNA aminoacylation"/>
    <property type="evidence" value="ECO:0007669"/>
    <property type="project" value="UniProtKB-UniRule"/>
</dbReference>
<dbReference type="InterPro" id="IPR033714">
    <property type="entry name" value="tRNA_bind_bactPheRS"/>
</dbReference>
<reference evidence="21 22" key="1">
    <citation type="submission" date="2019-06" db="EMBL/GenBank/DDBJ databases">
        <title>Sequencing the genomes of 1000 actinobacteria strains.</title>
        <authorList>
            <person name="Klenk H.-P."/>
        </authorList>
    </citation>
    <scope>NUCLEOTIDE SEQUENCE [LARGE SCALE GENOMIC DNA]</scope>
    <source>
        <strain evidence="21 22">DSM 24617</strain>
    </source>
</reference>
<feature type="binding site" evidence="15">
    <location>
        <position position="479"/>
    </location>
    <ligand>
        <name>Mg(2+)</name>
        <dbReference type="ChEBI" id="CHEBI:18420"/>
        <note>shared with alpha subunit</note>
    </ligand>
</feature>
<dbReference type="SUPFAM" id="SSF55681">
    <property type="entry name" value="Class II aaRS and biotin synthetases"/>
    <property type="match status" value="1"/>
</dbReference>
<evidence type="ECO:0000256" key="11">
    <source>
        <dbReference type="ARBA" id="ARBA00022884"/>
    </source>
</evidence>
<evidence type="ECO:0000256" key="8">
    <source>
        <dbReference type="ARBA" id="ARBA00022741"/>
    </source>
</evidence>
<evidence type="ECO:0000256" key="4">
    <source>
        <dbReference type="ARBA" id="ARBA00022490"/>
    </source>
</evidence>
<comment type="similarity">
    <text evidence="2 15">Belongs to the phenylalanyl-tRNA synthetase beta subunit family. Type 1 subfamily.</text>
</comment>
<dbReference type="Gene3D" id="3.30.930.10">
    <property type="entry name" value="Bira Bifunctional Protein, Domain 2"/>
    <property type="match status" value="1"/>
</dbReference>
<accession>A0A542XC71</accession>
<keyword evidence="9 15" id="KW-0067">ATP-binding</keyword>
<feature type="domain" description="FDX-ACB" evidence="19">
    <location>
        <begin position="744"/>
        <end position="837"/>
    </location>
</feature>
<comment type="cofactor">
    <cofactor evidence="15">
        <name>Mg(2+)</name>
        <dbReference type="ChEBI" id="CHEBI:18420"/>
    </cofactor>
    <text evidence="15">Binds 2 magnesium ions per tetramer.</text>
</comment>
<feature type="binding site" evidence="15">
    <location>
        <position position="482"/>
    </location>
    <ligand>
        <name>Mg(2+)</name>
        <dbReference type="ChEBI" id="CHEBI:18420"/>
        <note>shared with alpha subunit</note>
    </ligand>
</feature>
<evidence type="ECO:0000256" key="12">
    <source>
        <dbReference type="ARBA" id="ARBA00022917"/>
    </source>
</evidence>
<dbReference type="OrthoDB" id="9805455at2"/>
<dbReference type="Proteomes" id="UP000318336">
    <property type="component" value="Unassembled WGS sequence"/>
</dbReference>
<gene>
    <name evidence="15" type="primary">pheT</name>
    <name evidence="21" type="ORF">FB554_1586</name>
</gene>
<dbReference type="RefSeq" id="WP_142005450.1">
    <property type="nucleotide sequence ID" value="NZ_CAJTBP010000001.1"/>
</dbReference>
<evidence type="ECO:0000256" key="14">
    <source>
        <dbReference type="ARBA" id="ARBA00049255"/>
    </source>
</evidence>
<comment type="subcellular location">
    <subcellularLocation>
        <location evidence="1 15">Cytoplasm</location>
    </subcellularLocation>
</comment>
<evidence type="ECO:0000256" key="7">
    <source>
        <dbReference type="ARBA" id="ARBA00022723"/>
    </source>
</evidence>
<keyword evidence="22" id="KW-1185">Reference proteome</keyword>
<dbReference type="InterPro" id="IPR041616">
    <property type="entry name" value="PheRS_beta_core"/>
</dbReference>
<dbReference type="SMART" id="SM00896">
    <property type="entry name" value="FDX-ACB"/>
    <property type="match status" value="1"/>
</dbReference>
<dbReference type="InterPro" id="IPR009061">
    <property type="entry name" value="DNA-bd_dom_put_sf"/>
</dbReference>
<dbReference type="SMART" id="SM00874">
    <property type="entry name" value="B5"/>
    <property type="match status" value="1"/>
</dbReference>
<dbReference type="GO" id="GO:0009328">
    <property type="term" value="C:phenylalanine-tRNA ligase complex"/>
    <property type="evidence" value="ECO:0007669"/>
    <property type="project" value="TreeGrafter"/>
</dbReference>
<feature type="binding site" evidence="15">
    <location>
        <position position="483"/>
    </location>
    <ligand>
        <name>Mg(2+)</name>
        <dbReference type="ChEBI" id="CHEBI:18420"/>
        <note>shared with alpha subunit</note>
    </ligand>
</feature>
<dbReference type="CDD" id="cd00769">
    <property type="entry name" value="PheRS_beta_core"/>
    <property type="match status" value="1"/>
</dbReference>
<keyword evidence="8 15" id="KW-0547">Nucleotide-binding</keyword>
<dbReference type="InterPro" id="IPR005147">
    <property type="entry name" value="tRNA_synthase_B5-dom"/>
</dbReference>
<dbReference type="InterPro" id="IPR002547">
    <property type="entry name" value="tRNA-bd_dom"/>
</dbReference>
<feature type="binding site" evidence="15">
    <location>
        <position position="473"/>
    </location>
    <ligand>
        <name>Mg(2+)</name>
        <dbReference type="ChEBI" id="CHEBI:18420"/>
        <note>shared with alpha subunit</note>
    </ligand>
</feature>
<keyword evidence="6 15" id="KW-0436">Ligase</keyword>
<evidence type="ECO:0000256" key="2">
    <source>
        <dbReference type="ARBA" id="ARBA00008653"/>
    </source>
</evidence>
<proteinExistence type="inferred from homology"/>
<dbReference type="InterPro" id="IPR045060">
    <property type="entry name" value="Phe-tRNA-ligase_IIc_bsu"/>
</dbReference>
<dbReference type="Pfam" id="PF03483">
    <property type="entry name" value="B3_4"/>
    <property type="match status" value="1"/>
</dbReference>
<keyword evidence="5 16" id="KW-0820">tRNA-binding</keyword>
<dbReference type="Pfam" id="PF03484">
    <property type="entry name" value="B5"/>
    <property type="match status" value="1"/>
</dbReference>
<dbReference type="InterPro" id="IPR005121">
    <property type="entry name" value="Fdx_antiC-bd"/>
</dbReference>
<feature type="domain" description="TRNA-binding" evidence="18">
    <location>
        <begin position="40"/>
        <end position="158"/>
    </location>
</feature>
<dbReference type="SUPFAM" id="SSF54991">
    <property type="entry name" value="Anticodon-binding domain of PheRS"/>
    <property type="match status" value="1"/>
</dbReference>
<comment type="subunit">
    <text evidence="3 15">Tetramer of two alpha and two beta subunits.</text>
</comment>